<feature type="domain" description="Tripartite ATP-independent periplasmic transporters DctQ component" evidence="10">
    <location>
        <begin position="43"/>
        <end position="174"/>
    </location>
</feature>
<keyword evidence="2" id="KW-0813">Transport</keyword>
<dbReference type="PANTHER" id="PTHR35011:SF11">
    <property type="entry name" value="TRAP TRANSPORTER SMALL PERMEASE PROTEIN"/>
    <property type="match status" value="1"/>
</dbReference>
<comment type="similarity">
    <text evidence="8">Belongs to the TRAP transporter small permease family.</text>
</comment>
<evidence type="ECO:0000256" key="2">
    <source>
        <dbReference type="ARBA" id="ARBA00022448"/>
    </source>
</evidence>
<reference evidence="11 12" key="1">
    <citation type="submission" date="2018-06" db="EMBL/GenBank/DDBJ databases">
        <authorList>
            <consortium name="Pathogen Informatics"/>
            <person name="Doyle S."/>
        </authorList>
    </citation>
    <scope>NUCLEOTIDE SEQUENCE [LARGE SCALE GENOMIC DNA]</scope>
    <source>
        <strain evidence="11 12">NCTC10821</strain>
    </source>
</reference>
<dbReference type="GO" id="GO:0022857">
    <property type="term" value="F:transmembrane transporter activity"/>
    <property type="evidence" value="ECO:0007669"/>
    <property type="project" value="TreeGrafter"/>
</dbReference>
<dbReference type="InterPro" id="IPR055348">
    <property type="entry name" value="DctQ"/>
</dbReference>
<dbReference type="OrthoDB" id="2085311at2"/>
<keyword evidence="12" id="KW-1185">Reference proteome</keyword>
<gene>
    <name evidence="11" type="ORF">NCTC10821_05720</name>
</gene>
<feature type="transmembrane region" description="Helical" evidence="9">
    <location>
        <begin position="148"/>
        <end position="171"/>
    </location>
</feature>
<evidence type="ECO:0000313" key="11">
    <source>
        <dbReference type="EMBL" id="STZ62156.1"/>
    </source>
</evidence>
<evidence type="ECO:0000259" key="10">
    <source>
        <dbReference type="Pfam" id="PF04290"/>
    </source>
</evidence>
<dbReference type="Proteomes" id="UP000254978">
    <property type="component" value="Unassembled WGS sequence"/>
</dbReference>
<protein>
    <submittedName>
        <fullName evidence="11">TRAP-type C4-dicarboxylate transport system, small permease component</fullName>
    </submittedName>
</protein>
<dbReference type="InterPro" id="IPR007387">
    <property type="entry name" value="TRAP_DctQ"/>
</dbReference>
<organism evidence="11 12">
    <name type="scientific">Mycolicibacterium tokaiense</name>
    <dbReference type="NCBI Taxonomy" id="39695"/>
    <lineage>
        <taxon>Bacteria</taxon>
        <taxon>Bacillati</taxon>
        <taxon>Actinomycetota</taxon>
        <taxon>Actinomycetes</taxon>
        <taxon>Mycobacteriales</taxon>
        <taxon>Mycobacteriaceae</taxon>
        <taxon>Mycolicibacterium</taxon>
    </lineage>
</organism>
<keyword evidence="5 9" id="KW-0812">Transmembrane</keyword>
<evidence type="ECO:0000313" key="12">
    <source>
        <dbReference type="Proteomes" id="UP000254978"/>
    </source>
</evidence>
<evidence type="ECO:0000256" key="8">
    <source>
        <dbReference type="ARBA" id="ARBA00038436"/>
    </source>
</evidence>
<dbReference type="GO" id="GO:0005886">
    <property type="term" value="C:plasma membrane"/>
    <property type="evidence" value="ECO:0007669"/>
    <property type="project" value="UniProtKB-SubCell"/>
</dbReference>
<evidence type="ECO:0000256" key="9">
    <source>
        <dbReference type="SAM" id="Phobius"/>
    </source>
</evidence>
<name>A0A378TR90_9MYCO</name>
<evidence type="ECO:0000256" key="1">
    <source>
        <dbReference type="ARBA" id="ARBA00004429"/>
    </source>
</evidence>
<proteinExistence type="inferred from homology"/>
<dbReference type="RefSeq" id="WP_115280917.1">
    <property type="nucleotide sequence ID" value="NZ_AP022600.1"/>
</dbReference>
<evidence type="ECO:0000256" key="7">
    <source>
        <dbReference type="ARBA" id="ARBA00023136"/>
    </source>
</evidence>
<comment type="subcellular location">
    <subcellularLocation>
        <location evidence="1">Cell inner membrane</location>
        <topology evidence="1">Multi-pass membrane protein</topology>
    </subcellularLocation>
</comment>
<evidence type="ECO:0000256" key="4">
    <source>
        <dbReference type="ARBA" id="ARBA00022519"/>
    </source>
</evidence>
<keyword evidence="6 9" id="KW-1133">Transmembrane helix</keyword>
<feature type="transmembrane region" description="Helical" evidence="9">
    <location>
        <begin position="107"/>
        <end position="128"/>
    </location>
</feature>
<dbReference type="EMBL" id="UGQT01000001">
    <property type="protein sequence ID" value="STZ62156.1"/>
    <property type="molecule type" value="Genomic_DNA"/>
</dbReference>
<dbReference type="Pfam" id="PF04290">
    <property type="entry name" value="DctQ"/>
    <property type="match status" value="1"/>
</dbReference>
<dbReference type="PANTHER" id="PTHR35011">
    <property type="entry name" value="2,3-DIKETO-L-GULONATE TRAP TRANSPORTER SMALL PERMEASE PROTEIN YIAM"/>
    <property type="match status" value="1"/>
</dbReference>
<feature type="transmembrane region" description="Helical" evidence="9">
    <location>
        <begin position="67"/>
        <end position="86"/>
    </location>
</feature>
<feature type="transmembrane region" description="Helical" evidence="9">
    <location>
        <begin position="27"/>
        <end position="47"/>
    </location>
</feature>
<evidence type="ECO:0000256" key="6">
    <source>
        <dbReference type="ARBA" id="ARBA00022989"/>
    </source>
</evidence>
<sequence>MTATPNSEATAPRLPRLDRALDLTSTWIARVCAWLIGTTLLVMLVAVTLQVVGRYWIHFLVGGPEELARLAMVTMVFLGLPVLARYSEHIKLDVANELIPNAALREWIARIALAVELVFLTVLTALAFEFVSVLWYSQQVSPALGLRIFWSRLPVFIGAALAAVVCACVLIRRLLGAADVPDDGLHNELDVLVGTPPGSTDNQTVKP</sequence>
<accession>A0A378TR90</accession>
<keyword evidence="7 9" id="KW-0472">Membrane</keyword>
<evidence type="ECO:0000256" key="3">
    <source>
        <dbReference type="ARBA" id="ARBA00022475"/>
    </source>
</evidence>
<dbReference type="AlphaFoldDB" id="A0A378TR90"/>
<keyword evidence="4" id="KW-0997">Cell inner membrane</keyword>
<dbReference type="GO" id="GO:0015740">
    <property type="term" value="P:C4-dicarboxylate transport"/>
    <property type="evidence" value="ECO:0007669"/>
    <property type="project" value="TreeGrafter"/>
</dbReference>
<evidence type="ECO:0000256" key="5">
    <source>
        <dbReference type="ARBA" id="ARBA00022692"/>
    </source>
</evidence>
<keyword evidence="3" id="KW-1003">Cell membrane</keyword>